<evidence type="ECO:0000256" key="1">
    <source>
        <dbReference type="ARBA" id="ARBA00001933"/>
    </source>
</evidence>
<gene>
    <name evidence="2" type="primary">lysA</name>
</gene>
<dbReference type="Gene3D" id="2.40.37.10">
    <property type="entry name" value="Lyase, Ornithine Decarboxylase, Chain A, domain 1"/>
    <property type="match status" value="1"/>
</dbReference>
<feature type="non-terminal residue" evidence="2">
    <location>
        <position position="56"/>
    </location>
</feature>
<comment type="cofactor">
    <cofactor evidence="1">
        <name>pyridoxal 5'-phosphate</name>
        <dbReference type="ChEBI" id="CHEBI:597326"/>
    </cofactor>
</comment>
<protein>
    <submittedName>
        <fullName evidence="2">Diaminopimelate decarboxylase</fullName>
    </submittedName>
</protein>
<organism evidence="2">
    <name type="scientific">Actinobacillus pleuropneumoniae</name>
    <name type="common">Haemophilus pleuropneumoniae</name>
    <dbReference type="NCBI Taxonomy" id="715"/>
    <lineage>
        <taxon>Bacteria</taxon>
        <taxon>Pseudomonadati</taxon>
        <taxon>Pseudomonadota</taxon>
        <taxon>Gammaproteobacteria</taxon>
        <taxon>Pasteurellales</taxon>
        <taxon>Pasteurellaceae</taxon>
        <taxon>Actinobacillus</taxon>
    </lineage>
</organism>
<name>A0A0H5B184_ACTPL</name>
<dbReference type="GO" id="GO:0003824">
    <property type="term" value="F:catalytic activity"/>
    <property type="evidence" value="ECO:0007669"/>
    <property type="project" value="InterPro"/>
</dbReference>
<dbReference type="AlphaFoldDB" id="A0A0H5B184"/>
<accession>A0A0H5B184</accession>
<sequence>MRVSRVCRGFIFSNTTDKSMNHFNYKNQQLFAEDVSVSDIINQHGTPAYIYSRDTL</sequence>
<proteinExistence type="predicted"/>
<reference evidence="2" key="1">
    <citation type="journal article" date="2015" name="J. Vet. Med. Sci.">
        <title>The genetic organization of the capsular polysaccharide biosynthesis region of Actinobacillus pleuropneumoniae serotype 14.</title>
        <authorList>
            <person name="Ito H."/>
        </authorList>
    </citation>
    <scope>NUCLEOTIDE SEQUENCE</scope>
    <source>
        <strain evidence="2">3906</strain>
    </source>
</reference>
<dbReference type="EMBL" id="AB810251">
    <property type="protein sequence ID" value="BAR88570.1"/>
    <property type="molecule type" value="Genomic_DNA"/>
</dbReference>
<evidence type="ECO:0000313" key="2">
    <source>
        <dbReference type="EMBL" id="BAR88570.1"/>
    </source>
</evidence>
<dbReference type="InterPro" id="IPR009006">
    <property type="entry name" value="Ala_racemase/Decarboxylase_C"/>
</dbReference>